<reference evidence="2 3" key="1">
    <citation type="submission" date="2024-06" db="EMBL/GenBank/DDBJ databases">
        <authorList>
            <person name="Kraege A."/>
            <person name="Thomma B."/>
        </authorList>
    </citation>
    <scope>NUCLEOTIDE SEQUENCE [LARGE SCALE GENOMIC DNA]</scope>
</reference>
<gene>
    <name evidence="2" type="primary">g11164</name>
    <name evidence="2" type="ORF">VP750_LOCUS10000</name>
</gene>
<sequence length="271" mass="28635">MARGNAQLALSIYGTMCRVGPGSSSATADRHREQLAWPPATLETVSAVVMGLARALRLRDAYSAIADVRRRGVPQGDEVPFGQVINSPMAAGAPLTVVHPHEGCRVVACASSRYEVEVFSGEVVRVESEALVQEQSLLLAAARTANLWRKQPLASVHQMVVRAPDGQARTFRFGTESADVPAQAGERVSIVCSPTERSAQSLQQGRFRPFGSGPPFTKPGQPLSATNHDTGREHALQPPPSSAAGIPSWVLPAAVLFSASDAASGDHLSQS</sequence>
<proteinExistence type="predicted"/>
<dbReference type="PANTHER" id="PTHR37381:SF1">
    <property type="entry name" value="PENTATRICOPEPTIDE REPEAT (PPR) SUPERFAMILY PROTEIN"/>
    <property type="match status" value="1"/>
</dbReference>
<keyword evidence="3" id="KW-1185">Reference proteome</keyword>
<name>A0ABP1G7I0_9CHLO</name>
<accession>A0ABP1G7I0</accession>
<evidence type="ECO:0000313" key="2">
    <source>
        <dbReference type="EMBL" id="CAL5228094.1"/>
    </source>
</evidence>
<dbReference type="EMBL" id="CAXHTA020000018">
    <property type="protein sequence ID" value="CAL5228094.1"/>
    <property type="molecule type" value="Genomic_DNA"/>
</dbReference>
<dbReference type="Proteomes" id="UP001497392">
    <property type="component" value="Unassembled WGS sequence"/>
</dbReference>
<evidence type="ECO:0000256" key="1">
    <source>
        <dbReference type="SAM" id="MobiDB-lite"/>
    </source>
</evidence>
<comment type="caution">
    <text evidence="2">The sequence shown here is derived from an EMBL/GenBank/DDBJ whole genome shotgun (WGS) entry which is preliminary data.</text>
</comment>
<evidence type="ECO:0000313" key="3">
    <source>
        <dbReference type="Proteomes" id="UP001497392"/>
    </source>
</evidence>
<dbReference type="PANTHER" id="PTHR37381">
    <property type="entry name" value="PENTATRICOPEPTIDE REPEAT (PPR) SUPERFAMILY PROTEIN"/>
    <property type="match status" value="1"/>
</dbReference>
<protein>
    <submittedName>
        <fullName evidence="2">G11164 protein</fullName>
    </submittedName>
</protein>
<feature type="region of interest" description="Disordered" evidence="1">
    <location>
        <begin position="202"/>
        <end position="244"/>
    </location>
</feature>
<organism evidence="2 3">
    <name type="scientific">Coccomyxa viridis</name>
    <dbReference type="NCBI Taxonomy" id="1274662"/>
    <lineage>
        <taxon>Eukaryota</taxon>
        <taxon>Viridiplantae</taxon>
        <taxon>Chlorophyta</taxon>
        <taxon>core chlorophytes</taxon>
        <taxon>Trebouxiophyceae</taxon>
        <taxon>Trebouxiophyceae incertae sedis</taxon>
        <taxon>Coccomyxaceae</taxon>
        <taxon>Coccomyxa</taxon>
    </lineage>
</organism>